<dbReference type="GeneID" id="28987242"/>
<dbReference type="AlphaFoldDB" id="A0A0J1B4Y6"/>
<evidence type="ECO:0000313" key="3">
    <source>
        <dbReference type="Proteomes" id="UP000053611"/>
    </source>
</evidence>
<dbReference type="SUPFAM" id="SSF69618">
    <property type="entry name" value="HemD-like"/>
    <property type="match status" value="1"/>
</dbReference>
<organism evidence="2 3">
    <name type="scientific">Cutaneotrichosporon oleaginosum</name>
    <dbReference type="NCBI Taxonomy" id="879819"/>
    <lineage>
        <taxon>Eukaryota</taxon>
        <taxon>Fungi</taxon>
        <taxon>Dikarya</taxon>
        <taxon>Basidiomycota</taxon>
        <taxon>Agaricomycotina</taxon>
        <taxon>Tremellomycetes</taxon>
        <taxon>Trichosporonales</taxon>
        <taxon>Trichosporonaceae</taxon>
        <taxon>Cutaneotrichosporon</taxon>
    </lineage>
</organism>
<name>A0A0J1B4Y6_9TREE</name>
<dbReference type="InterPro" id="IPR036108">
    <property type="entry name" value="4pyrrol_syn_uPrphyn_synt_sf"/>
</dbReference>
<evidence type="ECO:0000259" key="1">
    <source>
        <dbReference type="Pfam" id="PF02602"/>
    </source>
</evidence>
<gene>
    <name evidence="2" type="ORF">CC85DRAFT_327980</name>
</gene>
<dbReference type="UniPathway" id="UPA00251">
    <property type="reaction ID" value="UER00320"/>
</dbReference>
<dbReference type="GO" id="GO:0004852">
    <property type="term" value="F:uroporphyrinogen-III synthase activity"/>
    <property type="evidence" value="ECO:0007669"/>
    <property type="project" value="InterPro"/>
</dbReference>
<dbReference type="Proteomes" id="UP000053611">
    <property type="component" value="Unassembled WGS sequence"/>
</dbReference>
<dbReference type="GO" id="GO:0006782">
    <property type="term" value="P:protoporphyrinogen IX biosynthetic process"/>
    <property type="evidence" value="ECO:0007669"/>
    <property type="project" value="UniProtKB-UniPathway"/>
</dbReference>
<accession>A0A0J1B4Y6</accession>
<protein>
    <submittedName>
        <fullName evidence="2">Tetrapyrrole biosynthesis, uroporphyrinogen III synthase</fullName>
    </submittedName>
</protein>
<keyword evidence="3" id="KW-1185">Reference proteome</keyword>
<reference evidence="2 3" key="1">
    <citation type="submission" date="2015-03" db="EMBL/GenBank/DDBJ databases">
        <title>Genomics and transcriptomics of the oil-accumulating basidiomycete yeast T. oleaginosus allow insights into substrate utilization and the diverse evolutionary trajectories of mating systems in fungi.</title>
        <authorList>
            <consortium name="DOE Joint Genome Institute"/>
            <person name="Kourist R."/>
            <person name="Kracht O."/>
            <person name="Bracharz F."/>
            <person name="Lipzen A."/>
            <person name="Nolan M."/>
            <person name="Ohm R."/>
            <person name="Grigoriev I."/>
            <person name="Sun S."/>
            <person name="Heitman J."/>
            <person name="Bruck T."/>
            <person name="Nowrousian M."/>
        </authorList>
    </citation>
    <scope>NUCLEOTIDE SEQUENCE [LARGE SCALE GENOMIC DNA]</scope>
    <source>
        <strain evidence="2 3">IBC0246</strain>
    </source>
</reference>
<dbReference type="GO" id="GO:0005829">
    <property type="term" value="C:cytosol"/>
    <property type="evidence" value="ECO:0007669"/>
    <property type="project" value="TreeGrafter"/>
</dbReference>
<feature type="domain" description="Tetrapyrrole biosynthesis uroporphyrinogen III synthase" evidence="1">
    <location>
        <begin position="15"/>
        <end position="263"/>
    </location>
</feature>
<sequence length="277" mass="28562">MRVFLFRKPALGDTYMPAFAAAGYEVTSLPALEDTLLPDALEPVLARGGGAWEAVIITSRRAAEAWIRAADAVAASVGALDEPWSAVPVWSPGPAVHSVFAHASLPPAFVPSPAPTAVSAAALAPLILAAPPRSSRSGDAVGAGYRPYLVLAGDKTLPLLTDSLRGAGRAVERVKVYETREAPGLAAAVRALPPQPGWVALFSPSSAGFVLPHLEAAGFRLREGVEGRTRVAAIGETTEAALREGGWRVDAVARTPDAAGLVAAIAEAEGRQADSNL</sequence>
<dbReference type="EMBL" id="KQ087202">
    <property type="protein sequence ID" value="KLT42754.1"/>
    <property type="molecule type" value="Genomic_DNA"/>
</dbReference>
<dbReference type="CDD" id="cd06578">
    <property type="entry name" value="HemD"/>
    <property type="match status" value="1"/>
</dbReference>
<dbReference type="PANTHER" id="PTHR12390">
    <property type="entry name" value="UROPORPHYRINOGEN III SYNTHASE"/>
    <property type="match status" value="1"/>
</dbReference>
<dbReference type="Pfam" id="PF02602">
    <property type="entry name" value="HEM4"/>
    <property type="match status" value="1"/>
</dbReference>
<dbReference type="InterPro" id="IPR039793">
    <property type="entry name" value="UROS/Hem4"/>
</dbReference>
<dbReference type="GO" id="GO:0006780">
    <property type="term" value="P:uroporphyrinogen III biosynthetic process"/>
    <property type="evidence" value="ECO:0007669"/>
    <property type="project" value="InterPro"/>
</dbReference>
<evidence type="ECO:0000313" key="2">
    <source>
        <dbReference type="EMBL" id="KLT42754.1"/>
    </source>
</evidence>
<dbReference type="RefSeq" id="XP_018279245.1">
    <property type="nucleotide sequence ID" value="XM_018426639.1"/>
</dbReference>
<dbReference type="STRING" id="879819.A0A0J1B4Y6"/>
<dbReference type="OrthoDB" id="5595751at2759"/>
<dbReference type="Gene3D" id="3.40.50.10090">
    <property type="match status" value="2"/>
</dbReference>
<dbReference type="InterPro" id="IPR003754">
    <property type="entry name" value="4pyrrol_synth_uPrphyn_synth"/>
</dbReference>
<dbReference type="PANTHER" id="PTHR12390:SF0">
    <property type="entry name" value="UROPORPHYRINOGEN-III SYNTHASE"/>
    <property type="match status" value="1"/>
</dbReference>
<proteinExistence type="predicted"/>